<dbReference type="AlphaFoldDB" id="A0A438GYR3"/>
<dbReference type="Gene3D" id="3.40.50.300">
    <property type="entry name" value="P-loop containing nucleotide triphosphate hydrolases"/>
    <property type="match status" value="1"/>
</dbReference>
<comment type="caution">
    <text evidence="2">The sequence shown here is derived from an EMBL/GenBank/DDBJ whole genome shotgun (WGS) entry which is preliminary data.</text>
</comment>
<dbReference type="Pfam" id="PF14510">
    <property type="entry name" value="ABC_trans_N"/>
    <property type="match status" value="1"/>
</dbReference>
<dbReference type="EMBL" id="QGNW01000318">
    <property type="protein sequence ID" value="RVW77081.1"/>
    <property type="molecule type" value="Genomic_DNA"/>
</dbReference>
<name>A0A438GYR3_VITVI</name>
<dbReference type="PANTHER" id="PTHR48040:SF46">
    <property type="entry name" value="ABC TRANSPORTER G FAMILY MEMBER 31-LIKE ISOFORM X1"/>
    <property type="match status" value="1"/>
</dbReference>
<evidence type="ECO:0000313" key="3">
    <source>
        <dbReference type="Proteomes" id="UP000288805"/>
    </source>
</evidence>
<protein>
    <submittedName>
        <fullName evidence="2">Pleiotropic drug resistance protein 1</fullName>
    </submittedName>
</protein>
<proteinExistence type="predicted"/>
<dbReference type="PANTHER" id="PTHR48040">
    <property type="entry name" value="PLEIOTROPIC DRUG RESISTANCE PROTEIN 1-LIKE ISOFORM X1"/>
    <property type="match status" value="1"/>
</dbReference>
<evidence type="ECO:0000259" key="1">
    <source>
        <dbReference type="Pfam" id="PF14510"/>
    </source>
</evidence>
<feature type="domain" description="Pleiotropic ABC efflux transporter N-terminal" evidence="1">
    <location>
        <begin position="125"/>
        <end position="176"/>
    </location>
</feature>
<dbReference type="Proteomes" id="UP000288805">
    <property type="component" value="Unassembled WGS sequence"/>
</dbReference>
<accession>A0A438GYR3</accession>
<dbReference type="InterPro" id="IPR029481">
    <property type="entry name" value="ABC_trans_N"/>
</dbReference>
<dbReference type="SUPFAM" id="SSF52540">
    <property type="entry name" value="P-loop containing nucleoside triphosphate hydrolases"/>
    <property type="match status" value="1"/>
</dbReference>
<gene>
    <name evidence="2" type="primary">PDR1_37</name>
    <name evidence="2" type="ORF">CK203_047759</name>
</gene>
<sequence length="245" mass="28254">MYCESLDKKNLTGQKWWHGHIPCNMEPFSNQQPLLRSIFAAIFQRESHRKLSWLEGSWFRVAMATAEIYRAAGSLRRNGSMWRSSGADVFSRSSRDEDDEEALKWAALEKLPTYNRLRKGLLMGSQEEDNEKFLLRLRNRIERVGITIPEIEVRFEHLTIDAEAFIGSRALPSFHNFMFNKIEDALTGLRILRSRRRKFTILHDVSGIIKPQRMTLLLGPPSSGKTTLLLALSGKLDPLLRLREG</sequence>
<reference evidence="2 3" key="1">
    <citation type="journal article" date="2018" name="PLoS Genet.">
        <title>Population sequencing reveals clonal diversity and ancestral inbreeding in the grapevine cultivar Chardonnay.</title>
        <authorList>
            <person name="Roach M.J."/>
            <person name="Johnson D.L."/>
            <person name="Bohlmann J."/>
            <person name="van Vuuren H.J."/>
            <person name="Jones S.J."/>
            <person name="Pretorius I.S."/>
            <person name="Schmidt S.A."/>
            <person name="Borneman A.R."/>
        </authorList>
    </citation>
    <scope>NUCLEOTIDE SEQUENCE [LARGE SCALE GENOMIC DNA]</scope>
    <source>
        <strain evidence="3">cv. Chardonnay</strain>
        <tissue evidence="2">Leaf</tissue>
    </source>
</reference>
<evidence type="ECO:0000313" key="2">
    <source>
        <dbReference type="EMBL" id="RVW77081.1"/>
    </source>
</evidence>
<dbReference type="InterPro" id="IPR027417">
    <property type="entry name" value="P-loop_NTPase"/>
</dbReference>
<organism evidence="2 3">
    <name type="scientific">Vitis vinifera</name>
    <name type="common">Grape</name>
    <dbReference type="NCBI Taxonomy" id="29760"/>
    <lineage>
        <taxon>Eukaryota</taxon>
        <taxon>Viridiplantae</taxon>
        <taxon>Streptophyta</taxon>
        <taxon>Embryophyta</taxon>
        <taxon>Tracheophyta</taxon>
        <taxon>Spermatophyta</taxon>
        <taxon>Magnoliopsida</taxon>
        <taxon>eudicotyledons</taxon>
        <taxon>Gunneridae</taxon>
        <taxon>Pentapetalae</taxon>
        <taxon>rosids</taxon>
        <taxon>Vitales</taxon>
        <taxon>Vitaceae</taxon>
        <taxon>Viteae</taxon>
        <taxon>Vitis</taxon>
    </lineage>
</organism>